<feature type="non-terminal residue" evidence="2">
    <location>
        <position position="196"/>
    </location>
</feature>
<reference evidence="2" key="1">
    <citation type="submission" date="2020-02" db="EMBL/GenBank/DDBJ databases">
        <authorList>
            <person name="Meier V. D."/>
        </authorList>
    </citation>
    <scope>NUCLEOTIDE SEQUENCE</scope>
    <source>
        <strain evidence="2">AVDCRST_MAG73</strain>
    </source>
</reference>
<dbReference type="EMBL" id="CADCWE010000218">
    <property type="protein sequence ID" value="CAA9556012.1"/>
    <property type="molecule type" value="Genomic_DNA"/>
</dbReference>
<accession>A0A6J4UQK0</accession>
<evidence type="ECO:0000313" key="2">
    <source>
        <dbReference type="EMBL" id="CAA9556012.1"/>
    </source>
</evidence>
<evidence type="ECO:0000256" key="1">
    <source>
        <dbReference type="SAM" id="MobiDB-lite"/>
    </source>
</evidence>
<organism evidence="2">
    <name type="scientific">uncultured Thermomicrobiales bacterium</name>
    <dbReference type="NCBI Taxonomy" id="1645740"/>
    <lineage>
        <taxon>Bacteria</taxon>
        <taxon>Pseudomonadati</taxon>
        <taxon>Thermomicrobiota</taxon>
        <taxon>Thermomicrobia</taxon>
        <taxon>Thermomicrobiales</taxon>
        <taxon>environmental samples</taxon>
    </lineage>
</organism>
<feature type="compositionally biased region" description="Low complexity" evidence="1">
    <location>
        <begin position="107"/>
        <end position="120"/>
    </location>
</feature>
<feature type="compositionally biased region" description="Low complexity" evidence="1">
    <location>
        <begin position="51"/>
        <end position="66"/>
    </location>
</feature>
<gene>
    <name evidence="2" type="ORF">AVDCRST_MAG73-3285</name>
</gene>
<feature type="region of interest" description="Disordered" evidence="1">
    <location>
        <begin position="1"/>
        <end position="142"/>
    </location>
</feature>
<proteinExistence type="predicted"/>
<protein>
    <submittedName>
        <fullName evidence="2">Uncharacterized protein</fullName>
    </submittedName>
</protein>
<name>A0A6J4UQK0_9BACT</name>
<feature type="non-terminal residue" evidence="2">
    <location>
        <position position="1"/>
    </location>
</feature>
<dbReference type="AlphaFoldDB" id="A0A6J4UQK0"/>
<sequence length="196" mass="20862">VRRRAAPDPAQPGPDADPVWASPPGGPRGLPGALRPIPAPGGGVRRRAGPGRRAALGRQHRQLLGLRGHRRRGAGPDRLADGARRPGGRAAGPVPLRDRHPRRLAAARRGLAAPAGAGRVAARRPGRRRRLGGHPDAFRLGRRPRRPDLVLLVGRAERGRGLAADPGDAGPVAGVRRRLRLRSDALARQHRPVPRL</sequence>
<feature type="compositionally biased region" description="Basic residues" evidence="1">
    <location>
        <begin position="121"/>
        <end position="132"/>
    </location>
</feature>
<feature type="compositionally biased region" description="Basic and acidic residues" evidence="1">
    <location>
        <begin position="74"/>
        <end position="84"/>
    </location>
</feature>